<comment type="caution">
    <text evidence="1">The sequence shown here is derived from an EMBL/GenBank/DDBJ whole genome shotgun (WGS) entry which is preliminary data.</text>
</comment>
<evidence type="ECO:0000313" key="1">
    <source>
        <dbReference type="EMBL" id="KAF9494852.1"/>
    </source>
</evidence>
<sequence>MFLNDIAEWAFTKIDSDGGCWDDSLNLDVLLLYSAWSITAEALEAGSCKSVVCTVAIAILHTIFSDGIVEETCHTISDIDLLLPVDAKSPHPFKRAKLPRDLVDKLANHVFILEDFFSGNLNNLTCMDVGPTSYTLGTFFMDWTCGLASSPLTVPHQAVYYSCTIQTLRKILKLPNGVLQLATMTIVDECYVGTPFLCNDDRSDVTWVLPL</sequence>
<keyword evidence="2" id="KW-1185">Reference proteome</keyword>
<name>A0A9P5ZWN6_PLEER</name>
<protein>
    <submittedName>
        <fullName evidence="1">Uncharacterized protein</fullName>
    </submittedName>
</protein>
<organism evidence="1 2">
    <name type="scientific">Pleurotus eryngii</name>
    <name type="common">Boletus of the steppes</name>
    <dbReference type="NCBI Taxonomy" id="5323"/>
    <lineage>
        <taxon>Eukaryota</taxon>
        <taxon>Fungi</taxon>
        <taxon>Dikarya</taxon>
        <taxon>Basidiomycota</taxon>
        <taxon>Agaricomycotina</taxon>
        <taxon>Agaricomycetes</taxon>
        <taxon>Agaricomycetidae</taxon>
        <taxon>Agaricales</taxon>
        <taxon>Pleurotineae</taxon>
        <taxon>Pleurotaceae</taxon>
        <taxon>Pleurotus</taxon>
    </lineage>
</organism>
<proteinExistence type="predicted"/>
<gene>
    <name evidence="1" type="ORF">BDN71DRAFT_1431478</name>
</gene>
<dbReference type="Proteomes" id="UP000807025">
    <property type="component" value="Unassembled WGS sequence"/>
</dbReference>
<accession>A0A9P5ZWN6</accession>
<dbReference type="EMBL" id="MU154568">
    <property type="protein sequence ID" value="KAF9494852.1"/>
    <property type="molecule type" value="Genomic_DNA"/>
</dbReference>
<reference evidence="1" key="1">
    <citation type="submission" date="2020-11" db="EMBL/GenBank/DDBJ databases">
        <authorList>
            <consortium name="DOE Joint Genome Institute"/>
            <person name="Ahrendt S."/>
            <person name="Riley R."/>
            <person name="Andreopoulos W."/>
            <person name="Labutti K."/>
            <person name="Pangilinan J."/>
            <person name="Ruiz-Duenas F.J."/>
            <person name="Barrasa J.M."/>
            <person name="Sanchez-Garcia M."/>
            <person name="Camarero S."/>
            <person name="Miyauchi S."/>
            <person name="Serrano A."/>
            <person name="Linde D."/>
            <person name="Babiker R."/>
            <person name="Drula E."/>
            <person name="Ayuso-Fernandez I."/>
            <person name="Pacheco R."/>
            <person name="Padilla G."/>
            <person name="Ferreira P."/>
            <person name="Barriuso J."/>
            <person name="Kellner H."/>
            <person name="Castanera R."/>
            <person name="Alfaro M."/>
            <person name="Ramirez L."/>
            <person name="Pisabarro A.G."/>
            <person name="Kuo A."/>
            <person name="Tritt A."/>
            <person name="Lipzen A."/>
            <person name="He G."/>
            <person name="Yan M."/>
            <person name="Ng V."/>
            <person name="Cullen D."/>
            <person name="Martin F."/>
            <person name="Rosso M.-N."/>
            <person name="Henrissat B."/>
            <person name="Hibbett D."/>
            <person name="Martinez A.T."/>
            <person name="Grigoriev I.V."/>
        </authorList>
    </citation>
    <scope>NUCLEOTIDE SEQUENCE</scope>
    <source>
        <strain evidence="1">ATCC 90797</strain>
    </source>
</reference>
<dbReference type="AlphaFoldDB" id="A0A9P5ZWN6"/>
<evidence type="ECO:0000313" key="2">
    <source>
        <dbReference type="Proteomes" id="UP000807025"/>
    </source>
</evidence>